<protein>
    <submittedName>
        <fullName evidence="2">Predicted protein</fullName>
    </submittedName>
</protein>
<dbReference type="HOGENOM" id="CLU_1836642_0_0_1"/>
<dbReference type="KEGG" id="val:VDBG_08266"/>
<organism evidence="3">
    <name type="scientific">Verticillium alfalfae (strain VaMs.102 / ATCC MYA-4576 / FGSC 10136)</name>
    <name type="common">Verticillium wilt of alfalfa</name>
    <name type="synonym">Verticillium albo-atrum</name>
    <dbReference type="NCBI Taxonomy" id="526221"/>
    <lineage>
        <taxon>Eukaryota</taxon>
        <taxon>Fungi</taxon>
        <taxon>Dikarya</taxon>
        <taxon>Ascomycota</taxon>
        <taxon>Pezizomycotina</taxon>
        <taxon>Sordariomycetes</taxon>
        <taxon>Hypocreomycetidae</taxon>
        <taxon>Glomerellales</taxon>
        <taxon>Plectosphaerellaceae</taxon>
        <taxon>Verticillium</taxon>
    </lineage>
</organism>
<evidence type="ECO:0000313" key="2">
    <source>
        <dbReference type="EMBL" id="EEY22156.1"/>
    </source>
</evidence>
<dbReference type="STRING" id="526221.C9SUP6"/>
<feature type="region of interest" description="Disordered" evidence="1">
    <location>
        <begin position="23"/>
        <end position="76"/>
    </location>
</feature>
<gene>
    <name evidence="2" type="ORF">VDBG_08266</name>
</gene>
<accession>C9SUP6</accession>
<keyword evidence="3" id="KW-1185">Reference proteome</keyword>
<dbReference type="RefSeq" id="XP_003001221.1">
    <property type="nucleotide sequence ID" value="XM_003001175.1"/>
</dbReference>
<feature type="compositionally biased region" description="Polar residues" evidence="1">
    <location>
        <begin position="29"/>
        <end position="69"/>
    </location>
</feature>
<evidence type="ECO:0000256" key="1">
    <source>
        <dbReference type="SAM" id="MobiDB-lite"/>
    </source>
</evidence>
<dbReference type="OrthoDB" id="5226586at2759"/>
<sequence length="140" mass="15051">MSTISSTVATLIGGVAEAPPKLHAKKSSIHSTGPIQTNSPNCRSVPSLTTTPLRPSLKRSVTSGSQRRSIPSKVHVDTRAFSGQAALDTPRSFQQLYGEQAYLLASRVLEEQRSRELDEVALPPSRKVWTANAPFISPAS</sequence>
<dbReference type="EMBL" id="DS985225">
    <property type="protein sequence ID" value="EEY22156.1"/>
    <property type="molecule type" value="Genomic_DNA"/>
</dbReference>
<name>C9SUP6_VERA1</name>
<dbReference type="Proteomes" id="UP000008698">
    <property type="component" value="Unassembled WGS sequence"/>
</dbReference>
<proteinExistence type="predicted"/>
<evidence type="ECO:0000313" key="3">
    <source>
        <dbReference type="Proteomes" id="UP000008698"/>
    </source>
</evidence>
<dbReference type="GeneID" id="9529267"/>
<reference evidence="3" key="1">
    <citation type="journal article" date="2011" name="PLoS Pathog.">
        <title>Comparative genomics yields insights into niche adaptation of plant vascular wilt pathogens.</title>
        <authorList>
            <person name="Klosterman S.J."/>
            <person name="Subbarao K.V."/>
            <person name="Kang S."/>
            <person name="Veronese P."/>
            <person name="Gold S.E."/>
            <person name="Thomma B.P.H.J."/>
            <person name="Chen Z."/>
            <person name="Henrissat B."/>
            <person name="Lee Y.-H."/>
            <person name="Park J."/>
            <person name="Garcia-Pedrajas M.D."/>
            <person name="Barbara D.J."/>
            <person name="Anchieta A."/>
            <person name="de Jonge R."/>
            <person name="Santhanam P."/>
            <person name="Maruthachalam K."/>
            <person name="Atallah Z."/>
            <person name="Amyotte S.G."/>
            <person name="Paz Z."/>
            <person name="Inderbitzin P."/>
            <person name="Hayes R.J."/>
            <person name="Heiman D.I."/>
            <person name="Young S."/>
            <person name="Zeng Q."/>
            <person name="Engels R."/>
            <person name="Galagan J."/>
            <person name="Cuomo C.A."/>
            <person name="Dobinson K.F."/>
            <person name="Ma L.-J."/>
        </authorList>
    </citation>
    <scope>NUCLEOTIDE SEQUENCE [LARGE SCALE GENOMIC DNA]</scope>
    <source>
        <strain evidence="3">VaMs.102 / ATCC MYA-4576 / FGSC 10136</strain>
    </source>
</reference>
<dbReference type="AlphaFoldDB" id="C9SUP6"/>